<feature type="region of interest" description="Disordered" evidence="1">
    <location>
        <begin position="38"/>
        <end position="72"/>
    </location>
</feature>
<evidence type="ECO:0000313" key="3">
    <source>
        <dbReference type="Proteomes" id="UP000321832"/>
    </source>
</evidence>
<feature type="compositionally biased region" description="Low complexity" evidence="1">
    <location>
        <begin position="39"/>
        <end position="53"/>
    </location>
</feature>
<keyword evidence="3" id="KW-1185">Reference proteome</keyword>
<accession>A0A5C6U2V4</accession>
<reference evidence="2 3" key="1">
    <citation type="submission" date="2019-08" db="EMBL/GenBank/DDBJ databases">
        <authorList>
            <person name="Khan S.A."/>
            <person name="Jeon C.O."/>
            <person name="Jeong S.E."/>
        </authorList>
    </citation>
    <scope>NUCLEOTIDE SEQUENCE [LARGE SCALE GENOMIC DNA]</scope>
    <source>
        <strain evidence="3">IMCC1728</strain>
    </source>
</reference>
<proteinExistence type="predicted"/>
<evidence type="ECO:0000256" key="1">
    <source>
        <dbReference type="SAM" id="MobiDB-lite"/>
    </source>
</evidence>
<dbReference type="Proteomes" id="UP000321832">
    <property type="component" value="Unassembled WGS sequence"/>
</dbReference>
<name>A0A5C6U2V4_9BURK</name>
<gene>
    <name evidence="2" type="ORF">FSC37_21515</name>
</gene>
<dbReference type="EMBL" id="VOPW01000001">
    <property type="protein sequence ID" value="TXC67343.1"/>
    <property type="molecule type" value="Genomic_DNA"/>
</dbReference>
<sequence length="200" mass="21140">MQRRHLALIAGLLVAIAGAGTTLWWMYRGKVVPPPPVAQAPAETVPAPAAAPVDSGPKHPLEPMAGASEPQPLPGLADAEAVVHEALASLAGRTAVMTFLQADGFVRRVVVTVDNPARPMAASRLWPVQPTPGRFQPLAAGDGELIAADNARRYAPFVAFVASVEPSRAAAVYRRLYPLFQQAYAELGYRRGTSTTASSR</sequence>
<comment type="caution">
    <text evidence="2">The sequence shown here is derived from an EMBL/GenBank/DDBJ whole genome shotgun (WGS) entry which is preliminary data.</text>
</comment>
<dbReference type="Pfam" id="PF11219">
    <property type="entry name" value="DUF3014"/>
    <property type="match status" value="1"/>
</dbReference>
<evidence type="ECO:0000313" key="2">
    <source>
        <dbReference type="EMBL" id="TXC67343.1"/>
    </source>
</evidence>
<protein>
    <submittedName>
        <fullName evidence="2">DUF3014 domain-containing protein</fullName>
    </submittedName>
</protein>
<organism evidence="2 3">
    <name type="scientific">Piscinibacter aquaticus</name>
    <dbReference type="NCBI Taxonomy" id="392597"/>
    <lineage>
        <taxon>Bacteria</taxon>
        <taxon>Pseudomonadati</taxon>
        <taxon>Pseudomonadota</taxon>
        <taxon>Betaproteobacteria</taxon>
        <taxon>Burkholderiales</taxon>
        <taxon>Sphaerotilaceae</taxon>
        <taxon>Piscinibacter</taxon>
    </lineage>
</organism>
<dbReference type="InterPro" id="IPR021382">
    <property type="entry name" value="DUF3014"/>
</dbReference>
<dbReference type="AlphaFoldDB" id="A0A5C6U2V4"/>